<dbReference type="SUPFAM" id="SSF51419">
    <property type="entry name" value="PLP-binding barrel"/>
    <property type="match status" value="1"/>
</dbReference>
<feature type="active site" description="Proton donor" evidence="3">
    <location>
        <position position="342"/>
    </location>
</feature>
<protein>
    <submittedName>
        <fullName evidence="7">Diaminopimelate decarboxylase</fullName>
    </submittedName>
</protein>
<dbReference type="PANTHER" id="PTHR43727:SF2">
    <property type="entry name" value="GROUP IV DECARBOXYLASE"/>
    <property type="match status" value="1"/>
</dbReference>
<dbReference type="PANTHER" id="PTHR43727">
    <property type="entry name" value="DIAMINOPIMELATE DECARBOXYLASE"/>
    <property type="match status" value="1"/>
</dbReference>
<feature type="domain" description="Orn/DAP/Arg decarboxylase 2 N-terminal" evidence="6">
    <location>
        <begin position="25"/>
        <end position="260"/>
    </location>
</feature>
<gene>
    <name evidence="7" type="ORF">CTM72_03545</name>
</gene>
<dbReference type="Pfam" id="PF02784">
    <property type="entry name" value="Orn_Arg_deC_N"/>
    <property type="match status" value="1"/>
</dbReference>
<dbReference type="Gene3D" id="3.20.20.10">
    <property type="entry name" value="Alanine racemase"/>
    <property type="match status" value="1"/>
</dbReference>
<comment type="cofactor">
    <cofactor evidence="1 3">
        <name>pyridoxal 5'-phosphate</name>
        <dbReference type="ChEBI" id="CHEBI:597326"/>
    </cofactor>
</comment>
<evidence type="ECO:0000259" key="6">
    <source>
        <dbReference type="Pfam" id="PF02784"/>
    </source>
</evidence>
<accession>A0A2D3NU43</accession>
<dbReference type="InterPro" id="IPR022644">
    <property type="entry name" value="De-COase2_N"/>
</dbReference>
<dbReference type="InterPro" id="IPR000183">
    <property type="entry name" value="Orn/DAP/Arg_de-COase"/>
</dbReference>
<dbReference type="GO" id="GO:0008836">
    <property type="term" value="F:diaminopimelate decarboxylase activity"/>
    <property type="evidence" value="ECO:0007669"/>
    <property type="project" value="TreeGrafter"/>
</dbReference>
<dbReference type="RefSeq" id="WP_100024512.1">
    <property type="nucleotide sequence ID" value="NZ_CP024699.1"/>
</dbReference>
<dbReference type="AlphaFoldDB" id="A0A2D3NU43"/>
<dbReference type="InterPro" id="IPR002433">
    <property type="entry name" value="Orn_de-COase"/>
</dbReference>
<keyword evidence="2 3" id="KW-0663">Pyridoxal phosphate</keyword>
<organism evidence="7 8">
    <name type="scientific">Fusobacterium pseudoperiodonticum</name>
    <dbReference type="NCBI Taxonomy" id="2663009"/>
    <lineage>
        <taxon>Bacteria</taxon>
        <taxon>Fusobacteriati</taxon>
        <taxon>Fusobacteriota</taxon>
        <taxon>Fusobacteriia</taxon>
        <taxon>Fusobacteriales</taxon>
        <taxon>Fusobacteriaceae</taxon>
        <taxon>Fusobacterium</taxon>
    </lineage>
</organism>
<comment type="similarity">
    <text evidence="4">Belongs to the Orn/Lys/Arg decarboxylase class-II family.</text>
</comment>
<evidence type="ECO:0000313" key="7">
    <source>
        <dbReference type="EMBL" id="ATV58907.1"/>
    </source>
</evidence>
<dbReference type="EMBL" id="CP024699">
    <property type="protein sequence ID" value="ATV58907.1"/>
    <property type="molecule type" value="Genomic_DNA"/>
</dbReference>
<evidence type="ECO:0000256" key="3">
    <source>
        <dbReference type="PIRSR" id="PIRSR600183-50"/>
    </source>
</evidence>
<dbReference type="Proteomes" id="UP000230056">
    <property type="component" value="Chromosome"/>
</dbReference>
<dbReference type="Pfam" id="PF00278">
    <property type="entry name" value="Orn_DAP_Arg_deC"/>
    <property type="match status" value="1"/>
</dbReference>
<evidence type="ECO:0000256" key="4">
    <source>
        <dbReference type="RuleBase" id="RU003737"/>
    </source>
</evidence>
<dbReference type="InterPro" id="IPR029066">
    <property type="entry name" value="PLP-binding_barrel"/>
</dbReference>
<feature type="modified residue" description="N6-(pyridoxal phosphate)lysine" evidence="3">
    <location>
        <position position="46"/>
    </location>
</feature>
<evidence type="ECO:0000259" key="5">
    <source>
        <dbReference type="Pfam" id="PF00278"/>
    </source>
</evidence>
<dbReference type="Gene3D" id="2.40.37.10">
    <property type="entry name" value="Lyase, Ornithine Decarboxylase, Chain A, domain 1"/>
    <property type="match status" value="1"/>
</dbReference>
<dbReference type="InterPro" id="IPR022643">
    <property type="entry name" value="De-COase2_C"/>
</dbReference>
<feature type="domain" description="Orn/DAP/Arg decarboxylase 2 C-terminal" evidence="5">
    <location>
        <begin position="18"/>
        <end position="369"/>
    </location>
</feature>
<dbReference type="PRINTS" id="PR01182">
    <property type="entry name" value="ORNDCRBXLASE"/>
</dbReference>
<dbReference type="GO" id="GO:0006596">
    <property type="term" value="P:polyamine biosynthetic process"/>
    <property type="evidence" value="ECO:0007669"/>
    <property type="project" value="InterPro"/>
</dbReference>
<dbReference type="GO" id="GO:0009089">
    <property type="term" value="P:lysine biosynthetic process via diaminopimelate"/>
    <property type="evidence" value="ECO:0007669"/>
    <property type="project" value="TreeGrafter"/>
</dbReference>
<dbReference type="SUPFAM" id="SSF50621">
    <property type="entry name" value="Alanine racemase C-terminal domain-like"/>
    <property type="match status" value="1"/>
</dbReference>
<reference evidence="7 8" key="1">
    <citation type="submission" date="2017-11" db="EMBL/GenBank/DDBJ databases">
        <title>Genome sequencing of Fusobacterium periodonticum KCOM 1261.</title>
        <authorList>
            <person name="Kook J.-K."/>
            <person name="Park S.-N."/>
            <person name="Lim Y.K."/>
        </authorList>
    </citation>
    <scope>NUCLEOTIDE SEQUENCE [LARGE SCALE GENOMIC DNA]</scope>
    <source>
        <strain evidence="7 8">KCOM 1261</strain>
    </source>
</reference>
<dbReference type="PRINTS" id="PR01179">
    <property type="entry name" value="ODADCRBXLASE"/>
</dbReference>
<sequence length="400" mass="45168">MELKNQICEISQKYDSFYLYDEKIIKNSISNLRKVFPEIEFLYSIKCNSNVNVLKSIFSEGFGADAASLAEVLMARNLNLDKNKIYYSAPGKTSKDIEIAINESNLIADSIEEIKRINEISENLNKVTEIGVRLNPDFSGKASKFGIDEDIFYDFLENNSCKNIKIVGIHVHLKSQELNVETLANYYKNMFLLVEKVQNTLSYKLKYVNMGSGMGIQYSKSDVSLDLDRLKNLVKDNLSEFKKHNPDITIFIETGRYVTAKSGFYIMKVLDKKVSYGTTYLILKNTLNGFIKPSVIKLVSKYEKENPVSWEPLFTSKDAFEILTFKEETDKKEKVTLVGNLCTATDVIAEDIILPSMDCGDVIVINNAGSYAAVLSPMQFSSQEKPVEVFLSADGSIKIN</sequence>
<evidence type="ECO:0000256" key="1">
    <source>
        <dbReference type="ARBA" id="ARBA00001933"/>
    </source>
</evidence>
<name>A0A2D3NU43_9FUSO</name>
<proteinExistence type="inferred from homology"/>
<dbReference type="InterPro" id="IPR009006">
    <property type="entry name" value="Ala_racemase/Decarboxylase_C"/>
</dbReference>
<evidence type="ECO:0000256" key="2">
    <source>
        <dbReference type="ARBA" id="ARBA00022898"/>
    </source>
</evidence>
<evidence type="ECO:0000313" key="8">
    <source>
        <dbReference type="Proteomes" id="UP000230056"/>
    </source>
</evidence>